<reference evidence="2 3" key="1">
    <citation type="submission" date="2022-01" db="EMBL/GenBank/DDBJ databases">
        <title>A high-quality chromosome-level genome assembly of rohu carp, Labeo rohita.</title>
        <authorList>
            <person name="Arick M.A. II"/>
            <person name="Hsu C.-Y."/>
            <person name="Magbanua Z."/>
            <person name="Pechanova O."/>
            <person name="Grover C."/>
            <person name="Miller E."/>
            <person name="Thrash A."/>
            <person name="Ezzel L."/>
            <person name="Alam S."/>
            <person name="Benzie J."/>
            <person name="Hamilton M."/>
            <person name="Karsi A."/>
            <person name="Lawrence M.L."/>
            <person name="Peterson D.G."/>
        </authorList>
    </citation>
    <scope>NUCLEOTIDE SEQUENCE [LARGE SCALE GENOMIC DNA]</scope>
    <source>
        <strain evidence="3">BAU-BD-2019</strain>
        <tissue evidence="2">Blood</tissue>
    </source>
</reference>
<feature type="region of interest" description="Disordered" evidence="1">
    <location>
        <begin position="214"/>
        <end position="258"/>
    </location>
</feature>
<protein>
    <submittedName>
        <fullName evidence="2">Uncharacterized protein</fullName>
    </submittedName>
</protein>
<sequence length="272" mass="32505">MTYCFRPNSVVRISWTLSYPMRLRERRRHIRKMAEIGDAAHFKFKYLRKKTLFIGLMNTLGSLSSGEWLMKPSSLEGEMLPSKDLKQKLDGKILAAQVKRKWENLKQKYKDLKCPQTGVSTEDGEVTAASWKWYAVLDEAIGGRPSITPPTLIASSGSDVAVTSPSSVRSTAERAGRKRKDIEELMYEMEEREAEREIEAGETEERRWREIMEREERRERERREREERREQEAREREERRDREMREREERRDRETKEREERFLQLLELFAKK</sequence>
<evidence type="ECO:0000313" key="2">
    <source>
        <dbReference type="EMBL" id="KAI2644877.1"/>
    </source>
</evidence>
<evidence type="ECO:0000256" key="1">
    <source>
        <dbReference type="SAM" id="MobiDB-lite"/>
    </source>
</evidence>
<evidence type="ECO:0000313" key="3">
    <source>
        <dbReference type="Proteomes" id="UP000830375"/>
    </source>
</evidence>
<proteinExistence type="predicted"/>
<comment type="caution">
    <text evidence="2">The sequence shown here is derived from an EMBL/GenBank/DDBJ whole genome shotgun (WGS) entry which is preliminary data.</text>
</comment>
<feature type="region of interest" description="Disordered" evidence="1">
    <location>
        <begin position="154"/>
        <end position="177"/>
    </location>
</feature>
<accession>A0ABQ8L4J6</accession>
<name>A0ABQ8L4J6_LABRO</name>
<organism evidence="2 3">
    <name type="scientific">Labeo rohita</name>
    <name type="common">Indian major carp</name>
    <name type="synonym">Cyprinus rohita</name>
    <dbReference type="NCBI Taxonomy" id="84645"/>
    <lineage>
        <taxon>Eukaryota</taxon>
        <taxon>Metazoa</taxon>
        <taxon>Chordata</taxon>
        <taxon>Craniata</taxon>
        <taxon>Vertebrata</taxon>
        <taxon>Euteleostomi</taxon>
        <taxon>Actinopterygii</taxon>
        <taxon>Neopterygii</taxon>
        <taxon>Teleostei</taxon>
        <taxon>Ostariophysi</taxon>
        <taxon>Cypriniformes</taxon>
        <taxon>Cyprinidae</taxon>
        <taxon>Labeoninae</taxon>
        <taxon>Labeonini</taxon>
        <taxon>Labeo</taxon>
    </lineage>
</organism>
<dbReference type="EMBL" id="JACTAM010002399">
    <property type="protein sequence ID" value="KAI2644877.1"/>
    <property type="molecule type" value="Genomic_DNA"/>
</dbReference>
<dbReference type="Proteomes" id="UP000830375">
    <property type="component" value="Unassembled WGS sequence"/>
</dbReference>
<keyword evidence="3" id="KW-1185">Reference proteome</keyword>
<feature type="compositionally biased region" description="Polar residues" evidence="1">
    <location>
        <begin position="154"/>
        <end position="170"/>
    </location>
</feature>
<gene>
    <name evidence="2" type="ORF">H4Q32_030919</name>
</gene>